<dbReference type="InterPro" id="IPR029058">
    <property type="entry name" value="AB_hydrolase_fold"/>
</dbReference>
<dbReference type="Gene3D" id="3.40.50.1820">
    <property type="entry name" value="alpha/beta hydrolase"/>
    <property type="match status" value="1"/>
</dbReference>
<protein>
    <submittedName>
        <fullName evidence="3">Alpha/beta fold hydrolase</fullName>
    </submittedName>
</protein>
<evidence type="ECO:0000259" key="2">
    <source>
        <dbReference type="Pfam" id="PF12146"/>
    </source>
</evidence>
<dbReference type="InterPro" id="IPR022742">
    <property type="entry name" value="Hydrolase_4"/>
</dbReference>
<dbReference type="AlphaFoldDB" id="A0A8J7M498"/>
<dbReference type="PRINTS" id="PR00111">
    <property type="entry name" value="ABHYDROLASE"/>
</dbReference>
<keyword evidence="3" id="KW-0378">Hydrolase</keyword>
<dbReference type="PROSITE" id="PS51257">
    <property type="entry name" value="PROKAR_LIPOPROTEIN"/>
    <property type="match status" value="1"/>
</dbReference>
<reference evidence="3" key="1">
    <citation type="submission" date="2020-12" db="EMBL/GenBank/DDBJ databases">
        <title>Bacterial taxonomy.</title>
        <authorList>
            <person name="Pan X."/>
        </authorList>
    </citation>
    <scope>NUCLEOTIDE SEQUENCE</scope>
    <source>
        <strain evidence="3">M0105</strain>
    </source>
</reference>
<accession>A0A8J7M498</accession>
<feature type="domain" description="Serine aminopeptidase S33" evidence="2">
    <location>
        <begin position="73"/>
        <end position="306"/>
    </location>
</feature>
<dbReference type="Pfam" id="PF12146">
    <property type="entry name" value="Hydrolase_4"/>
    <property type="match status" value="1"/>
</dbReference>
<dbReference type="PANTHER" id="PTHR11614">
    <property type="entry name" value="PHOSPHOLIPASE-RELATED"/>
    <property type="match status" value="1"/>
</dbReference>
<dbReference type="GO" id="GO:0016787">
    <property type="term" value="F:hydrolase activity"/>
    <property type="evidence" value="ECO:0007669"/>
    <property type="project" value="UniProtKB-KW"/>
</dbReference>
<dbReference type="InterPro" id="IPR000073">
    <property type="entry name" value="AB_hydrolase_1"/>
</dbReference>
<proteinExistence type="predicted"/>
<evidence type="ECO:0000313" key="3">
    <source>
        <dbReference type="EMBL" id="MBK0398076.1"/>
    </source>
</evidence>
<feature type="signal peptide" evidence="1">
    <location>
        <begin position="1"/>
        <end position="20"/>
    </location>
</feature>
<feature type="chain" id="PRO_5035189469" evidence="1">
    <location>
        <begin position="21"/>
        <end position="339"/>
    </location>
</feature>
<name>A0A8J7M498_9RHOB</name>
<gene>
    <name evidence="3" type="ORF">H0I76_02650</name>
</gene>
<dbReference type="Proteomes" id="UP000655420">
    <property type="component" value="Unassembled WGS sequence"/>
</dbReference>
<keyword evidence="4" id="KW-1185">Reference proteome</keyword>
<keyword evidence="1" id="KW-0732">Signal</keyword>
<comment type="caution">
    <text evidence="3">The sequence shown here is derived from an EMBL/GenBank/DDBJ whole genome shotgun (WGS) entry which is preliminary data.</text>
</comment>
<dbReference type="EMBL" id="JAEHHL010000001">
    <property type="protein sequence ID" value="MBK0398076.1"/>
    <property type="molecule type" value="Genomic_DNA"/>
</dbReference>
<dbReference type="InterPro" id="IPR051044">
    <property type="entry name" value="MAG_DAG_Lipase"/>
</dbReference>
<organism evidence="3 4">
    <name type="scientific">Thermohalobaculum xanthum</name>
    <dbReference type="NCBI Taxonomy" id="2753746"/>
    <lineage>
        <taxon>Bacteria</taxon>
        <taxon>Pseudomonadati</taxon>
        <taxon>Pseudomonadota</taxon>
        <taxon>Alphaproteobacteria</taxon>
        <taxon>Rhodobacterales</taxon>
        <taxon>Paracoccaceae</taxon>
        <taxon>Thermohalobaculum</taxon>
    </lineage>
</organism>
<evidence type="ECO:0000313" key="4">
    <source>
        <dbReference type="Proteomes" id="UP000655420"/>
    </source>
</evidence>
<sequence>MTGRGIGALMAACLLVGCSAGGPLDAPVDTADSGARVASLGTQELVSRAGYAGPTVPGADGTGLPLSLWQADEPRAVILALHGFGDYGPLTFEGAAESWAEAGITTYAYDQRGFGRGSTHGRWPGAPALVDDLQAAAAWVRARHPCLPLVVVGHSMGGGVAMAAAGQGLDADALVLAAPAIWGGSELNPAHRLAAWLAATTVPERRFSGEGLVRIQASDNIEMLRRMARDPYYLRPPSAREMMGLVRITDMAAASAEEVRMPALLLLGERDQIVPEGAVRRVFKRVSGPRETRVYPDGWHLLFRDLEAARVWRDVANYALDQAPEPRYAGPACGATDAG</sequence>
<evidence type="ECO:0000256" key="1">
    <source>
        <dbReference type="SAM" id="SignalP"/>
    </source>
</evidence>
<dbReference type="SUPFAM" id="SSF53474">
    <property type="entry name" value="alpha/beta-Hydrolases"/>
    <property type="match status" value="1"/>
</dbReference>